<evidence type="ECO:0000256" key="13">
    <source>
        <dbReference type="HAMAP-Rule" id="MF_01810"/>
    </source>
</evidence>
<evidence type="ECO:0000256" key="11">
    <source>
        <dbReference type="ARBA" id="ARBA00033245"/>
    </source>
</evidence>
<dbReference type="InterPro" id="IPR047196">
    <property type="entry name" value="YidC_ALB_C"/>
</dbReference>
<dbReference type="EMBL" id="CP002102">
    <property type="protein sequence ID" value="ADL00028.1"/>
    <property type="molecule type" value="Genomic_DNA"/>
</dbReference>
<evidence type="ECO:0000313" key="18">
    <source>
        <dbReference type="Proteomes" id="UP000002696"/>
    </source>
</evidence>
<dbReference type="InterPro" id="IPR028055">
    <property type="entry name" value="YidC/Oxa/ALB_C"/>
</dbReference>
<reference evidence="18" key="1">
    <citation type="journal article" date="2011" name="J. Bacteriol.">
        <title>Genome sequences of eight morphologically diverse alphaproteobacteria.</title>
        <authorList>
            <consortium name="US DOE Joint Genome Institute"/>
            <person name="Brown P.J."/>
            <person name="Kysela D.T."/>
            <person name="Buechlein A."/>
            <person name="Hemmerich C."/>
            <person name="Brun Y.V."/>
        </authorList>
    </citation>
    <scope>NUCLEOTIDE SEQUENCE [LARGE SCALE GENOMIC DNA]</scope>
    <source>
        <strain evidence="18">ATCC 15264 / DSM 4735 / LMG 14903 / NBRC 16000 / CB 81</strain>
    </source>
</reference>
<feature type="transmembrane region" description="Helical" evidence="13">
    <location>
        <begin position="555"/>
        <end position="580"/>
    </location>
</feature>
<name>D9QLU4_BRESC</name>
<evidence type="ECO:0000313" key="17">
    <source>
        <dbReference type="EMBL" id="ADL00028.1"/>
    </source>
</evidence>
<evidence type="ECO:0000256" key="2">
    <source>
        <dbReference type="ARBA" id="ARBA00010527"/>
    </source>
</evidence>
<comment type="subcellular location">
    <subcellularLocation>
        <location evidence="1 13">Cell inner membrane</location>
        <topology evidence="1 13">Multi-pass membrane protein</topology>
    </subcellularLocation>
</comment>
<keyword evidence="4 13" id="KW-0813">Transport</keyword>
<dbReference type="RefSeq" id="WP_013268131.1">
    <property type="nucleotide sequence ID" value="NC_014375.1"/>
</dbReference>
<comment type="function">
    <text evidence="13">Required for the insertion and/or proper folding and/or complex formation of integral membrane proteins into the membrane. Involved in integration of membrane proteins that insert both dependently and independently of the Sec translocase complex, as well as at least some lipoproteins. Aids folding of multispanning membrane proteins.</text>
</comment>
<dbReference type="PANTHER" id="PTHR12428:SF65">
    <property type="entry name" value="CYTOCHROME C OXIDASE ASSEMBLY PROTEIN COX18, MITOCHONDRIAL"/>
    <property type="match status" value="1"/>
</dbReference>
<evidence type="ECO:0000259" key="16">
    <source>
        <dbReference type="Pfam" id="PF14849"/>
    </source>
</evidence>
<dbReference type="InterPro" id="IPR001708">
    <property type="entry name" value="YidC/ALB3/OXA1/COX18"/>
</dbReference>
<dbReference type="NCBIfam" id="NF002353">
    <property type="entry name" value="PRK01318.1-4"/>
    <property type="match status" value="1"/>
</dbReference>
<dbReference type="InterPro" id="IPR028053">
    <property type="entry name" value="Membr_insert_YidC_N"/>
</dbReference>
<dbReference type="CDD" id="cd19961">
    <property type="entry name" value="EcYidC-like_peri"/>
    <property type="match status" value="1"/>
</dbReference>
<evidence type="ECO:0000256" key="1">
    <source>
        <dbReference type="ARBA" id="ARBA00004429"/>
    </source>
</evidence>
<feature type="region of interest" description="Disordered" evidence="14">
    <location>
        <begin position="48"/>
        <end position="68"/>
    </location>
</feature>
<keyword evidence="10 13" id="KW-0143">Chaperone</keyword>
<dbReference type="NCBIfam" id="TIGR03593">
    <property type="entry name" value="yidC_nterm"/>
    <property type="match status" value="1"/>
</dbReference>
<evidence type="ECO:0000256" key="14">
    <source>
        <dbReference type="SAM" id="MobiDB-lite"/>
    </source>
</evidence>
<dbReference type="GO" id="GO:0051205">
    <property type="term" value="P:protein insertion into membrane"/>
    <property type="evidence" value="ECO:0007669"/>
    <property type="project" value="TreeGrafter"/>
</dbReference>
<feature type="transmembrane region" description="Helical" evidence="13">
    <location>
        <begin position="444"/>
        <end position="464"/>
    </location>
</feature>
<evidence type="ECO:0000256" key="5">
    <source>
        <dbReference type="ARBA" id="ARBA00022475"/>
    </source>
</evidence>
<keyword evidence="5 13" id="KW-1003">Cell membrane</keyword>
<dbReference type="KEGG" id="bsb:Bresu_0713"/>
<evidence type="ECO:0000256" key="10">
    <source>
        <dbReference type="ARBA" id="ARBA00023186"/>
    </source>
</evidence>
<keyword evidence="18" id="KW-1185">Reference proteome</keyword>
<evidence type="ECO:0000259" key="15">
    <source>
        <dbReference type="Pfam" id="PF02096"/>
    </source>
</evidence>
<evidence type="ECO:0000256" key="12">
    <source>
        <dbReference type="ARBA" id="ARBA00033342"/>
    </source>
</evidence>
<feature type="domain" description="Membrane insertase YidC N-terminal" evidence="16">
    <location>
        <begin position="86"/>
        <end position="369"/>
    </location>
</feature>
<feature type="domain" description="Membrane insertase YidC/Oxa/ALB C-terminal" evidence="15">
    <location>
        <begin position="381"/>
        <end position="593"/>
    </location>
</feature>
<sequence>MKNENTRNMVIFAVMTAIILIVYQIFVMGPQAEQRRAAQEAAAAQAQEQQAAAAGTPTAGIPASTGATGPVTFVTDRTKALGNVARIPVSTPTLQGSMSLQGGRIDDLFLKNYRQTIDPTSPYEELFRPQGMEHAYFAQFGWTGPNVPGGVPGANTVWRLTAGSTLTPATPVTLTWDNGQGLRFTRVLSVDDRYMFTVTDTVANLGTAPITIAPYGRVERQGVPPALGKTQILHEGGIGTFSKGDGYVTSQLKYGDWAKKPRQEHESTGGWLGITDKYWMAALIPPQDEAIQAEFRVTDAATYDIHEARMLGAARTIQPGRQVTEVQHLFAGAKRNEILADYEKQFDLPRFIYAIDWGFLFFLTRPIFLLVEFFYGLVGNFGVAILLLTLTIKLIMFPLANKSYESLSKMRKLQPLMEKIKEQNKDDPQAQQKATMELYQKEKINPLAGCLPILVQIPVFYALYKVLYVTIEMRHAPFFGWIRDLSAPDPTNIWTLFGLIPWDPSSAPLIGGLIGVHTGGGFTLALSVLAILYGFTMWLQQAMNPPAPDPVQRQIFAFMPIIFTFIMASFPAGLLVYWAWNNILSIAQQYFIMHRFGAENPIDDFIGKLKKAPA</sequence>
<keyword evidence="8 13" id="KW-1133">Transmembrane helix</keyword>
<dbReference type="InterPro" id="IPR019998">
    <property type="entry name" value="Membr_insert_YidC"/>
</dbReference>
<organism evidence="17 18">
    <name type="scientific">Brevundimonas subvibrioides (strain ATCC 15264 / DSM 4735 / LMG 14903 / NBRC 16000 / CB 81)</name>
    <name type="common">Caulobacter subvibrioides</name>
    <dbReference type="NCBI Taxonomy" id="633149"/>
    <lineage>
        <taxon>Bacteria</taxon>
        <taxon>Pseudomonadati</taxon>
        <taxon>Pseudomonadota</taxon>
        <taxon>Alphaproteobacteria</taxon>
        <taxon>Caulobacterales</taxon>
        <taxon>Caulobacteraceae</taxon>
        <taxon>Brevundimonas</taxon>
    </lineage>
</organism>
<dbReference type="Pfam" id="PF14849">
    <property type="entry name" value="YidC_periplas"/>
    <property type="match status" value="1"/>
</dbReference>
<dbReference type="FunCoup" id="D9QLU4">
    <property type="interactions" value="253"/>
</dbReference>
<accession>D9QLU4</accession>
<comment type="subunit">
    <text evidence="13">Interacts with the Sec translocase complex via SecD. Specifically interacts with transmembrane segments of nascent integral membrane proteins during membrane integration.</text>
</comment>
<dbReference type="Gene3D" id="2.70.98.90">
    <property type="match status" value="1"/>
</dbReference>
<evidence type="ECO:0000256" key="3">
    <source>
        <dbReference type="ARBA" id="ARBA00015325"/>
    </source>
</evidence>
<dbReference type="NCBIfam" id="TIGR03592">
    <property type="entry name" value="yidC_oxa1_cterm"/>
    <property type="match status" value="1"/>
</dbReference>
<dbReference type="OrthoDB" id="9780552at2"/>
<dbReference type="HOGENOM" id="CLU_016535_1_0_5"/>
<evidence type="ECO:0000256" key="6">
    <source>
        <dbReference type="ARBA" id="ARBA00022692"/>
    </source>
</evidence>
<comment type="similarity">
    <text evidence="2 13">Belongs to the OXA1/ALB3/YidC family. Type 1 subfamily.</text>
</comment>
<dbReference type="BioCyc" id="BSUB633149:G1GM8-714-MONOMER"/>
<dbReference type="GO" id="GO:0032977">
    <property type="term" value="F:membrane insertase activity"/>
    <property type="evidence" value="ECO:0007669"/>
    <property type="project" value="InterPro"/>
</dbReference>
<dbReference type="Proteomes" id="UP000002696">
    <property type="component" value="Chromosome"/>
</dbReference>
<dbReference type="Pfam" id="PF02096">
    <property type="entry name" value="60KD_IMP"/>
    <property type="match status" value="1"/>
</dbReference>
<protein>
    <recommendedName>
        <fullName evidence="3 13">Membrane protein insertase YidC</fullName>
    </recommendedName>
    <alternativeName>
        <fullName evidence="12 13">Foldase YidC</fullName>
    </alternativeName>
    <alternativeName>
        <fullName evidence="11 13">Membrane integrase YidC</fullName>
    </alternativeName>
    <alternativeName>
        <fullName evidence="13">Membrane protein YidC</fullName>
    </alternativeName>
</protein>
<dbReference type="eggNOG" id="COG0706">
    <property type="taxonomic scope" value="Bacteria"/>
</dbReference>
<dbReference type="PRINTS" id="PR01900">
    <property type="entry name" value="YIDCPROTEIN"/>
</dbReference>
<proteinExistence type="inferred from homology"/>
<dbReference type="AlphaFoldDB" id="D9QLU4"/>
<dbReference type="STRING" id="633149.Bresu_0713"/>
<dbReference type="PANTHER" id="PTHR12428">
    <property type="entry name" value="OXA1"/>
    <property type="match status" value="1"/>
</dbReference>
<feature type="transmembrane region" description="Helical" evidence="13">
    <location>
        <begin position="6"/>
        <end position="26"/>
    </location>
</feature>
<keyword evidence="9 13" id="KW-0472">Membrane</keyword>
<gene>
    <name evidence="13" type="primary">yidC</name>
    <name evidence="17" type="ordered locus">Bresu_0713</name>
</gene>
<dbReference type="InterPro" id="IPR038221">
    <property type="entry name" value="YidC_periplasmic_sf"/>
</dbReference>
<keyword evidence="13" id="KW-0997">Cell inner membrane</keyword>
<dbReference type="InParanoid" id="D9QLU4"/>
<evidence type="ECO:0000256" key="8">
    <source>
        <dbReference type="ARBA" id="ARBA00022989"/>
    </source>
</evidence>
<dbReference type="GO" id="GO:0005886">
    <property type="term" value="C:plasma membrane"/>
    <property type="evidence" value="ECO:0007669"/>
    <property type="project" value="UniProtKB-SubCell"/>
</dbReference>
<feature type="transmembrane region" description="Helical" evidence="13">
    <location>
        <begin position="509"/>
        <end position="535"/>
    </location>
</feature>
<evidence type="ECO:0000256" key="9">
    <source>
        <dbReference type="ARBA" id="ARBA00023136"/>
    </source>
</evidence>
<keyword evidence="7 13" id="KW-0653">Protein transport</keyword>
<dbReference type="CDD" id="cd20070">
    <property type="entry name" value="5TM_YidC_Alb3"/>
    <property type="match status" value="1"/>
</dbReference>
<keyword evidence="6 13" id="KW-0812">Transmembrane</keyword>
<evidence type="ECO:0000256" key="7">
    <source>
        <dbReference type="ARBA" id="ARBA00022927"/>
    </source>
</evidence>
<dbReference type="HAMAP" id="MF_01810">
    <property type="entry name" value="YidC_type1"/>
    <property type="match status" value="1"/>
</dbReference>
<dbReference type="PRINTS" id="PR00701">
    <property type="entry name" value="60KDINNERMP"/>
</dbReference>
<dbReference type="GO" id="GO:0015031">
    <property type="term" value="P:protein transport"/>
    <property type="evidence" value="ECO:0007669"/>
    <property type="project" value="UniProtKB-KW"/>
</dbReference>
<evidence type="ECO:0000256" key="4">
    <source>
        <dbReference type="ARBA" id="ARBA00022448"/>
    </source>
</evidence>